<evidence type="ECO:0000313" key="3">
    <source>
        <dbReference type="EMBL" id="KAJ8879672.1"/>
    </source>
</evidence>
<keyword evidence="1" id="KW-0479">Metal-binding</keyword>
<keyword evidence="1" id="KW-0862">Zinc</keyword>
<sequence length="452" mass="49422">MQEACGIVPTPLGLAVRCLDCTTTIAWEIPVYKAFHCDNCDAVFTRSDHLYRHRKCKGSVCRSSGSEYKYCGKTFKTSSGIRQHEASNCVQHCIQDVSMGELQEVISKRKRNKQVRLNTCTEMNGEVCNKAISTSAYDMALSASRIKLIFKVATMGRNASVHICIMDCLTSINVHSLYSCSDKEATRLGRREGQGWYSIACGGSGRSPREVFNFSAVREPSSFPQLHPPTTSPFFVIKLLKQLAGFACRESTMAPILNTASCKHFKFNASSSFCALVAGSSYICSGEAARHLAGSEKLTPVRLPHSETPIDVYTAVDGDEFSSQLQGKDKIHTSAADDDSPLLNEAVRRILGSVLNKGHGRFLPIHSPNQSILPVKLAPSLMTSLSTRQGGGGGYELAAECRVFAEPSSRKQLTPRVWRRDVSDTEGVEYGYWEGDGSSFDKAGGGGWRLRG</sequence>
<dbReference type="Proteomes" id="UP001159363">
    <property type="component" value="Chromosome 6"/>
</dbReference>
<name>A0ABQ9H5Y6_9NEOP</name>
<keyword evidence="4" id="KW-1185">Reference proteome</keyword>
<evidence type="ECO:0000259" key="2">
    <source>
        <dbReference type="PROSITE" id="PS50157"/>
    </source>
</evidence>
<organism evidence="3 4">
    <name type="scientific">Dryococelus australis</name>
    <dbReference type="NCBI Taxonomy" id="614101"/>
    <lineage>
        <taxon>Eukaryota</taxon>
        <taxon>Metazoa</taxon>
        <taxon>Ecdysozoa</taxon>
        <taxon>Arthropoda</taxon>
        <taxon>Hexapoda</taxon>
        <taxon>Insecta</taxon>
        <taxon>Pterygota</taxon>
        <taxon>Neoptera</taxon>
        <taxon>Polyneoptera</taxon>
        <taxon>Phasmatodea</taxon>
        <taxon>Verophasmatodea</taxon>
        <taxon>Anareolatae</taxon>
        <taxon>Phasmatidae</taxon>
        <taxon>Eurycanthinae</taxon>
        <taxon>Dryococelus</taxon>
    </lineage>
</organism>
<evidence type="ECO:0000256" key="1">
    <source>
        <dbReference type="PROSITE-ProRule" id="PRU00042"/>
    </source>
</evidence>
<dbReference type="SUPFAM" id="SSF57667">
    <property type="entry name" value="beta-beta-alpha zinc fingers"/>
    <property type="match status" value="1"/>
</dbReference>
<feature type="domain" description="C2H2-type" evidence="2">
    <location>
        <begin position="35"/>
        <end position="55"/>
    </location>
</feature>
<accession>A0ABQ9H5Y6</accession>
<proteinExistence type="predicted"/>
<evidence type="ECO:0000313" key="4">
    <source>
        <dbReference type="Proteomes" id="UP001159363"/>
    </source>
</evidence>
<dbReference type="InterPro" id="IPR013087">
    <property type="entry name" value="Znf_C2H2_type"/>
</dbReference>
<protein>
    <recommendedName>
        <fullName evidence="2">C2H2-type domain-containing protein</fullName>
    </recommendedName>
</protein>
<dbReference type="PROSITE" id="PS50157">
    <property type="entry name" value="ZINC_FINGER_C2H2_2"/>
    <property type="match status" value="1"/>
</dbReference>
<keyword evidence="1" id="KW-0863">Zinc-finger</keyword>
<dbReference type="InterPro" id="IPR036236">
    <property type="entry name" value="Znf_C2H2_sf"/>
</dbReference>
<reference evidence="3 4" key="1">
    <citation type="submission" date="2023-02" db="EMBL/GenBank/DDBJ databases">
        <title>LHISI_Scaffold_Assembly.</title>
        <authorList>
            <person name="Stuart O.P."/>
            <person name="Cleave R."/>
            <person name="Magrath M.J.L."/>
            <person name="Mikheyev A.S."/>
        </authorList>
    </citation>
    <scope>NUCLEOTIDE SEQUENCE [LARGE SCALE GENOMIC DNA]</scope>
    <source>
        <strain evidence="3">Daus_M_001</strain>
        <tissue evidence="3">Leg muscle</tissue>
    </source>
</reference>
<dbReference type="EMBL" id="JARBHB010000007">
    <property type="protein sequence ID" value="KAJ8879672.1"/>
    <property type="molecule type" value="Genomic_DNA"/>
</dbReference>
<comment type="caution">
    <text evidence="3">The sequence shown here is derived from an EMBL/GenBank/DDBJ whole genome shotgun (WGS) entry which is preliminary data.</text>
</comment>
<gene>
    <name evidence="3" type="ORF">PR048_020280</name>
</gene>